<proteinExistence type="predicted"/>
<dbReference type="EMBL" id="ASHM01085290">
    <property type="protein sequence ID" value="PNX61462.1"/>
    <property type="molecule type" value="Genomic_DNA"/>
</dbReference>
<sequence length="60" mass="6527">MHRATVLLLTLSRSGEGRLSSTHPACLGESLLSNNNKQRWPPQSLGDFPATMAPPLLLMI</sequence>
<name>A0A2K3K5B5_TRIPR</name>
<organism evidence="1 2">
    <name type="scientific">Trifolium pratense</name>
    <name type="common">Red clover</name>
    <dbReference type="NCBI Taxonomy" id="57577"/>
    <lineage>
        <taxon>Eukaryota</taxon>
        <taxon>Viridiplantae</taxon>
        <taxon>Streptophyta</taxon>
        <taxon>Embryophyta</taxon>
        <taxon>Tracheophyta</taxon>
        <taxon>Spermatophyta</taxon>
        <taxon>Magnoliopsida</taxon>
        <taxon>eudicotyledons</taxon>
        <taxon>Gunneridae</taxon>
        <taxon>Pentapetalae</taxon>
        <taxon>rosids</taxon>
        <taxon>fabids</taxon>
        <taxon>Fabales</taxon>
        <taxon>Fabaceae</taxon>
        <taxon>Papilionoideae</taxon>
        <taxon>50 kb inversion clade</taxon>
        <taxon>NPAAA clade</taxon>
        <taxon>Hologalegina</taxon>
        <taxon>IRL clade</taxon>
        <taxon>Trifolieae</taxon>
        <taxon>Trifolium</taxon>
    </lineage>
</organism>
<evidence type="ECO:0000313" key="1">
    <source>
        <dbReference type="EMBL" id="PNX61462.1"/>
    </source>
</evidence>
<reference evidence="1 2" key="2">
    <citation type="journal article" date="2017" name="Front. Plant Sci.">
        <title>Gene Classification and Mining of Molecular Markers Useful in Red Clover (Trifolium pratense) Breeding.</title>
        <authorList>
            <person name="Istvanek J."/>
            <person name="Dluhosova J."/>
            <person name="Dluhos P."/>
            <person name="Patkova L."/>
            <person name="Nedelnik J."/>
            <person name="Repkova J."/>
        </authorList>
    </citation>
    <scope>NUCLEOTIDE SEQUENCE [LARGE SCALE GENOMIC DNA]</scope>
    <source>
        <strain evidence="2">cv. Tatra</strain>
        <tissue evidence="1">Young leaves</tissue>
    </source>
</reference>
<feature type="non-terminal residue" evidence="1">
    <location>
        <position position="60"/>
    </location>
</feature>
<comment type="caution">
    <text evidence="1">The sequence shown here is derived from an EMBL/GenBank/DDBJ whole genome shotgun (WGS) entry which is preliminary data.</text>
</comment>
<dbReference type="Proteomes" id="UP000236291">
    <property type="component" value="Unassembled WGS sequence"/>
</dbReference>
<protein>
    <submittedName>
        <fullName evidence="1">Uncharacterized protein</fullName>
    </submittedName>
</protein>
<gene>
    <name evidence="1" type="ORF">L195_g052469</name>
</gene>
<reference evidence="1 2" key="1">
    <citation type="journal article" date="2014" name="Am. J. Bot.">
        <title>Genome assembly and annotation for red clover (Trifolium pratense; Fabaceae).</title>
        <authorList>
            <person name="Istvanek J."/>
            <person name="Jaros M."/>
            <person name="Krenek A."/>
            <person name="Repkova J."/>
        </authorList>
    </citation>
    <scope>NUCLEOTIDE SEQUENCE [LARGE SCALE GENOMIC DNA]</scope>
    <source>
        <strain evidence="2">cv. Tatra</strain>
        <tissue evidence="1">Young leaves</tissue>
    </source>
</reference>
<evidence type="ECO:0000313" key="2">
    <source>
        <dbReference type="Proteomes" id="UP000236291"/>
    </source>
</evidence>
<dbReference type="AlphaFoldDB" id="A0A2K3K5B5"/>
<accession>A0A2K3K5B5</accession>